<dbReference type="GO" id="GO:0005634">
    <property type="term" value="C:nucleus"/>
    <property type="evidence" value="ECO:0007669"/>
    <property type="project" value="UniProtKB-SubCell"/>
</dbReference>
<dbReference type="PROSITE" id="PS50888">
    <property type="entry name" value="BHLH"/>
    <property type="match status" value="1"/>
</dbReference>
<organism evidence="8 9">
    <name type="scientific">Pomacea canaliculata</name>
    <name type="common">Golden apple snail</name>
    <dbReference type="NCBI Taxonomy" id="400727"/>
    <lineage>
        <taxon>Eukaryota</taxon>
        <taxon>Metazoa</taxon>
        <taxon>Spiralia</taxon>
        <taxon>Lophotrochozoa</taxon>
        <taxon>Mollusca</taxon>
        <taxon>Gastropoda</taxon>
        <taxon>Caenogastropoda</taxon>
        <taxon>Architaenioglossa</taxon>
        <taxon>Ampullarioidea</taxon>
        <taxon>Ampullariidae</taxon>
        <taxon>Pomacea</taxon>
    </lineage>
</organism>
<evidence type="ECO:0000256" key="2">
    <source>
        <dbReference type="ARBA" id="ARBA00023015"/>
    </source>
</evidence>
<comment type="caution">
    <text evidence="8">The sequence shown here is derived from an EMBL/GenBank/DDBJ whole genome shotgun (WGS) entry which is preliminary data.</text>
</comment>
<evidence type="ECO:0000259" key="7">
    <source>
        <dbReference type="PROSITE" id="PS51787"/>
    </source>
</evidence>
<dbReference type="InterPro" id="IPR015947">
    <property type="entry name" value="PUA-like_sf"/>
</dbReference>
<dbReference type="SMART" id="SM00353">
    <property type="entry name" value="HLH"/>
    <property type="match status" value="1"/>
</dbReference>
<evidence type="ECO:0000256" key="5">
    <source>
        <dbReference type="SAM" id="MobiDB-lite"/>
    </source>
</evidence>
<dbReference type="SUPFAM" id="SSF88697">
    <property type="entry name" value="PUA domain-like"/>
    <property type="match status" value="1"/>
</dbReference>
<protein>
    <recommendedName>
        <fullName evidence="10">BHLH domain-containing protein</fullName>
    </recommendedName>
</protein>
<dbReference type="Pfam" id="PF00010">
    <property type="entry name" value="HLH"/>
    <property type="match status" value="1"/>
</dbReference>
<dbReference type="SMART" id="SM00464">
    <property type="entry name" value="LON"/>
    <property type="match status" value="1"/>
</dbReference>
<evidence type="ECO:0000313" key="8">
    <source>
        <dbReference type="EMBL" id="PVD24876.1"/>
    </source>
</evidence>
<keyword evidence="4" id="KW-0539">Nucleus</keyword>
<keyword evidence="9" id="KW-1185">Reference proteome</keyword>
<proteinExistence type="predicted"/>
<feature type="domain" description="Lon N-terminal" evidence="7">
    <location>
        <begin position="97"/>
        <end position="371"/>
    </location>
</feature>
<evidence type="ECO:0000313" key="9">
    <source>
        <dbReference type="Proteomes" id="UP000245119"/>
    </source>
</evidence>
<dbReference type="InterPro" id="IPR003111">
    <property type="entry name" value="Lon_prtase_N"/>
</dbReference>
<evidence type="ECO:0000256" key="3">
    <source>
        <dbReference type="ARBA" id="ARBA00023163"/>
    </source>
</evidence>
<name>A0A2T7NUQ5_POMCA</name>
<evidence type="ECO:0000256" key="4">
    <source>
        <dbReference type="ARBA" id="ARBA00023242"/>
    </source>
</evidence>
<dbReference type="FunFam" id="4.10.280.10:FF:000079">
    <property type="entry name" value="CLUMA_CG001539, isoform A"/>
    <property type="match status" value="1"/>
</dbReference>
<dbReference type="InterPro" id="IPR050370">
    <property type="entry name" value="HES_HEY"/>
</dbReference>
<dbReference type="InterPro" id="IPR036638">
    <property type="entry name" value="HLH_DNA-bd_sf"/>
</dbReference>
<comment type="subcellular location">
    <subcellularLocation>
        <location evidence="1">Nucleus</location>
    </subcellularLocation>
</comment>
<dbReference type="PROSITE" id="PS51787">
    <property type="entry name" value="LON_N"/>
    <property type="match status" value="1"/>
</dbReference>
<dbReference type="STRING" id="400727.A0A2T7NUQ5"/>
<dbReference type="OrthoDB" id="6371181at2759"/>
<dbReference type="EMBL" id="PZQS01000009">
    <property type="protein sequence ID" value="PVD24876.1"/>
    <property type="molecule type" value="Genomic_DNA"/>
</dbReference>
<sequence length="452" mass="51480">MAEDRIPLLNEDADESEVSDVDVDASVPEYAIEAVNVQPVPEIEKRQKKPHHLFHRMHKSHHVAFDKSLPATHSYLGNDLEDIRGRTVYEDGAEVMLPLLPLPGMPVPGQVIPLHLFQQHLVAALRSIADSDKTFGIVTYSTEGDEQLSALSQIGCTAEIFSMKDERDESTGLSTLRAKARGRQRFKVLEMHREITGIVMAKVQILPELSFSRCLDELRPSTHNKFCFNSMQKHILFKYKMDRFACALLSYWPDWVYKMYDKMDADDSSLTEEITTGELARFGSDDSSNPLLKFMTTPDEYEQALRRQKTPRDPMSHRIIEKRRRDRMNNCLADLSRLIPTSYLKQGQGRIEKTEIIEMAIKHIKILQSQVDSKADCKSSKRPGGTSSRFQMQSSRCQSHTSMVKRLQCAWTICLTTLSLVTSQVQEVRDIDDPYPQDTRVSCGAKTIEKLG</sequence>
<dbReference type="Gene3D" id="2.30.130.40">
    <property type="entry name" value="LON domain-like"/>
    <property type="match status" value="1"/>
</dbReference>
<dbReference type="InterPro" id="IPR046336">
    <property type="entry name" value="Lon_prtase_N_sf"/>
</dbReference>
<feature type="region of interest" description="Disordered" evidence="5">
    <location>
        <begin position="1"/>
        <end position="21"/>
    </location>
</feature>
<feature type="domain" description="BHLH" evidence="6">
    <location>
        <begin position="312"/>
        <end position="367"/>
    </location>
</feature>
<evidence type="ECO:0000259" key="6">
    <source>
        <dbReference type="PROSITE" id="PS50888"/>
    </source>
</evidence>
<accession>A0A2T7NUQ5</accession>
<dbReference type="AlphaFoldDB" id="A0A2T7NUQ5"/>
<evidence type="ECO:0000256" key="1">
    <source>
        <dbReference type="ARBA" id="ARBA00004123"/>
    </source>
</evidence>
<feature type="compositionally biased region" description="Acidic residues" evidence="5">
    <location>
        <begin position="11"/>
        <end position="21"/>
    </location>
</feature>
<evidence type="ECO:0008006" key="10">
    <source>
        <dbReference type="Google" id="ProtNLM"/>
    </source>
</evidence>
<dbReference type="PANTHER" id="PTHR10985">
    <property type="entry name" value="BASIC HELIX-LOOP-HELIX TRANSCRIPTION FACTOR, HES-RELATED"/>
    <property type="match status" value="1"/>
</dbReference>
<dbReference type="InterPro" id="IPR011598">
    <property type="entry name" value="bHLH_dom"/>
</dbReference>
<dbReference type="Gene3D" id="4.10.280.10">
    <property type="entry name" value="Helix-loop-helix DNA-binding domain"/>
    <property type="match status" value="1"/>
</dbReference>
<dbReference type="GO" id="GO:0046983">
    <property type="term" value="F:protein dimerization activity"/>
    <property type="evidence" value="ECO:0007669"/>
    <property type="project" value="InterPro"/>
</dbReference>
<keyword evidence="2" id="KW-0805">Transcription regulation</keyword>
<keyword evidence="3" id="KW-0804">Transcription</keyword>
<reference evidence="8 9" key="1">
    <citation type="submission" date="2018-04" db="EMBL/GenBank/DDBJ databases">
        <title>The genome of golden apple snail Pomacea canaliculata provides insight into stress tolerance and invasive adaptation.</title>
        <authorList>
            <person name="Liu C."/>
            <person name="Liu B."/>
            <person name="Ren Y."/>
            <person name="Zhang Y."/>
            <person name="Wang H."/>
            <person name="Li S."/>
            <person name="Jiang F."/>
            <person name="Yin L."/>
            <person name="Zhang G."/>
            <person name="Qian W."/>
            <person name="Fan W."/>
        </authorList>
    </citation>
    <scope>NUCLEOTIDE SEQUENCE [LARGE SCALE GENOMIC DNA]</scope>
    <source>
        <strain evidence="8">SZHN2017</strain>
        <tissue evidence="8">Muscle</tissue>
    </source>
</reference>
<dbReference type="Pfam" id="PF02190">
    <property type="entry name" value="LON_substr_bdg"/>
    <property type="match status" value="1"/>
</dbReference>
<dbReference type="SUPFAM" id="SSF47459">
    <property type="entry name" value="HLH, helix-loop-helix DNA-binding domain"/>
    <property type="match status" value="1"/>
</dbReference>
<dbReference type="Proteomes" id="UP000245119">
    <property type="component" value="Linkage Group LG9"/>
</dbReference>
<gene>
    <name evidence="8" type="ORF">C0Q70_15365</name>
</gene>
<dbReference type="CDD" id="cd11440">
    <property type="entry name" value="bHLH-O_Cwo_like"/>
    <property type="match status" value="1"/>
</dbReference>